<evidence type="ECO:0000259" key="2">
    <source>
        <dbReference type="PROSITE" id="PS51397"/>
    </source>
</evidence>
<organism evidence="3 4">
    <name type="scientific">Phanerochaete carnosa (strain HHB-10118-sp)</name>
    <name type="common">White-rot fungus</name>
    <name type="synonym">Peniophora carnosa</name>
    <dbReference type="NCBI Taxonomy" id="650164"/>
    <lineage>
        <taxon>Eukaryota</taxon>
        <taxon>Fungi</taxon>
        <taxon>Dikarya</taxon>
        <taxon>Basidiomycota</taxon>
        <taxon>Agaricomycotina</taxon>
        <taxon>Agaricomycetes</taxon>
        <taxon>Polyporales</taxon>
        <taxon>Phanerochaetaceae</taxon>
        <taxon>Phanerochaete</taxon>
    </lineage>
</organism>
<evidence type="ECO:0000313" key="4">
    <source>
        <dbReference type="Proteomes" id="UP000008370"/>
    </source>
</evidence>
<dbReference type="OrthoDB" id="447842at2759"/>
<feature type="compositionally biased region" description="Basic and acidic residues" evidence="1">
    <location>
        <begin position="246"/>
        <end position="259"/>
    </location>
</feature>
<dbReference type="InParanoid" id="K5WH09"/>
<dbReference type="Pfam" id="PF08325">
    <property type="entry name" value="WLM"/>
    <property type="match status" value="1"/>
</dbReference>
<dbReference type="STRING" id="650164.K5WH09"/>
<dbReference type="KEGG" id="pco:PHACADRAFT_117246"/>
<dbReference type="GeneID" id="18907791"/>
<dbReference type="GO" id="GO:0008237">
    <property type="term" value="F:metallopeptidase activity"/>
    <property type="evidence" value="ECO:0007669"/>
    <property type="project" value="TreeGrafter"/>
</dbReference>
<dbReference type="InterPro" id="IPR013536">
    <property type="entry name" value="WLM_dom"/>
</dbReference>
<gene>
    <name evidence="3" type="ORF">PHACADRAFT_117246</name>
</gene>
<dbReference type="GO" id="GO:0006281">
    <property type="term" value="P:DNA repair"/>
    <property type="evidence" value="ECO:0007669"/>
    <property type="project" value="TreeGrafter"/>
</dbReference>
<proteinExistence type="predicted"/>
<dbReference type="AlphaFoldDB" id="K5WH09"/>
<evidence type="ECO:0000313" key="3">
    <source>
        <dbReference type="EMBL" id="EKM58369.1"/>
    </source>
</evidence>
<feature type="domain" description="WLM" evidence="2">
    <location>
        <begin position="8"/>
        <end position="260"/>
    </location>
</feature>
<evidence type="ECO:0000256" key="1">
    <source>
        <dbReference type="SAM" id="MobiDB-lite"/>
    </source>
</evidence>
<feature type="compositionally biased region" description="Low complexity" evidence="1">
    <location>
        <begin position="456"/>
        <end position="466"/>
    </location>
</feature>
<protein>
    <recommendedName>
        <fullName evidence="2">WLM domain-containing protein</fullName>
    </recommendedName>
</protein>
<feature type="compositionally biased region" description="Basic and acidic residues" evidence="1">
    <location>
        <begin position="222"/>
        <end position="234"/>
    </location>
</feature>
<dbReference type="RefSeq" id="XP_007393686.1">
    <property type="nucleotide sequence ID" value="XM_007393624.1"/>
</dbReference>
<dbReference type="GO" id="GO:0005634">
    <property type="term" value="C:nucleus"/>
    <property type="evidence" value="ECO:0007669"/>
    <property type="project" value="TreeGrafter"/>
</dbReference>
<dbReference type="HOGENOM" id="CLU_040077_0_0_1"/>
<dbReference type="EMBL" id="JH930470">
    <property type="protein sequence ID" value="EKM58369.1"/>
    <property type="molecule type" value="Genomic_DNA"/>
</dbReference>
<feature type="compositionally biased region" description="Acidic residues" evidence="1">
    <location>
        <begin position="274"/>
        <end position="291"/>
    </location>
</feature>
<dbReference type="InterPro" id="IPR053000">
    <property type="entry name" value="WSS1-like_metalloprotease"/>
</dbReference>
<dbReference type="PANTHER" id="PTHR46622:SF1">
    <property type="entry name" value="DNA-DEPENDENT METALLOPROTEASE WSS1"/>
    <property type="match status" value="1"/>
</dbReference>
<dbReference type="Proteomes" id="UP000008370">
    <property type="component" value="Unassembled WGS sequence"/>
</dbReference>
<feature type="region of interest" description="Disordered" evidence="1">
    <location>
        <begin position="423"/>
        <end position="466"/>
    </location>
</feature>
<sequence length="475" mass="51606">MVHLKLNEREANPNPLINFITPLPMGASAAEEDARQLLRALAAQVKPIMKAHGFTVNSFEEYEHNKVFLGRNWNAGETIEIVLRGSGGVFLPIYALMSTLCHEVAHIKHMNHGPGFQALWAQLRREIRELQNEGYYGDGYWSSGTRLADSAPVGGAGIDGGDLPEYLCGGAHSRARPASFNRRRRRRQAGPSNHTGAQTIKKRKAGSRVTAKNAFQGGGKALNEDIKDDDEKKAGAGFRKKAGSKRAREERALAAERRLLALQQKPRQPSAEIAQDEDSSDLEDGPEAQETDSDRRRTMLESMTGDDDMSKLKASFKDFEDDFLPPDAGGSTSHANPDMPCDIQSLPRTGSTSAASSSRPLKGKARMTDASLSSKDQRSITDFIDVDSDRPSKKLKLSYGAIVKDEVNYRKKEALGMLGSGRALADSSSANRTPSSTPTAVEGPRSNLLDLIPGNSLSKPSAPSDSSWNCLVCTL</sequence>
<feature type="region of interest" description="Disordered" evidence="1">
    <location>
        <begin position="174"/>
        <end position="296"/>
    </location>
</feature>
<reference evidence="3 4" key="1">
    <citation type="journal article" date="2012" name="BMC Genomics">
        <title>Comparative genomics of the white-rot fungi, Phanerochaete carnosa and P. chrysosporium, to elucidate the genetic basis of the distinct wood types they colonize.</title>
        <authorList>
            <person name="Suzuki H."/>
            <person name="MacDonald J."/>
            <person name="Syed K."/>
            <person name="Salamov A."/>
            <person name="Hori C."/>
            <person name="Aerts A."/>
            <person name="Henrissat B."/>
            <person name="Wiebenga A."/>
            <person name="vanKuyk P.A."/>
            <person name="Barry K."/>
            <person name="Lindquist E."/>
            <person name="LaButti K."/>
            <person name="Lapidus A."/>
            <person name="Lucas S."/>
            <person name="Coutinho P."/>
            <person name="Gong Y."/>
            <person name="Samejima M."/>
            <person name="Mahadevan R."/>
            <person name="Abou-Zaid M."/>
            <person name="de Vries R.P."/>
            <person name="Igarashi K."/>
            <person name="Yadav J.S."/>
            <person name="Grigoriev I.V."/>
            <person name="Master E.R."/>
        </authorList>
    </citation>
    <scope>NUCLEOTIDE SEQUENCE [LARGE SCALE GENOMIC DNA]</scope>
    <source>
        <strain evidence="3 4">HHB-10118-sp</strain>
    </source>
</reference>
<feature type="compositionally biased region" description="Polar residues" evidence="1">
    <location>
        <begin position="426"/>
        <end position="439"/>
    </location>
</feature>
<keyword evidence="4" id="KW-1185">Reference proteome</keyword>
<dbReference type="PANTHER" id="PTHR46622">
    <property type="entry name" value="DNA-DEPENDENT METALLOPROTEASE WSS1"/>
    <property type="match status" value="1"/>
</dbReference>
<accession>K5WH09</accession>
<feature type="region of interest" description="Disordered" evidence="1">
    <location>
        <begin position="317"/>
        <end position="376"/>
    </location>
</feature>
<feature type="compositionally biased region" description="Low complexity" evidence="1">
    <location>
        <begin position="347"/>
        <end position="360"/>
    </location>
</feature>
<dbReference type="PROSITE" id="PS51397">
    <property type="entry name" value="WLM"/>
    <property type="match status" value="1"/>
</dbReference>
<name>K5WH09_PHACS</name>